<dbReference type="InterPro" id="IPR000055">
    <property type="entry name" value="Restrct_endonuc_typeI_TRD"/>
</dbReference>
<dbReference type="EMBL" id="CP145316">
    <property type="protein sequence ID" value="XAM17911.1"/>
    <property type="molecule type" value="Genomic_DNA"/>
</dbReference>
<dbReference type="SUPFAM" id="SSF116734">
    <property type="entry name" value="DNA methylase specificity domain"/>
    <property type="match status" value="2"/>
</dbReference>
<evidence type="ECO:0000259" key="4">
    <source>
        <dbReference type="Pfam" id="PF01420"/>
    </source>
</evidence>
<dbReference type="Proteomes" id="UP001434737">
    <property type="component" value="Chromosome"/>
</dbReference>
<evidence type="ECO:0000256" key="3">
    <source>
        <dbReference type="ARBA" id="ARBA00023125"/>
    </source>
</evidence>
<evidence type="ECO:0000313" key="6">
    <source>
        <dbReference type="Proteomes" id="UP001434737"/>
    </source>
</evidence>
<name>A0ABZ3F454_9HELI</name>
<protein>
    <submittedName>
        <fullName evidence="5">Restriction endonuclease subunit S</fullName>
    </submittedName>
</protein>
<evidence type="ECO:0000256" key="1">
    <source>
        <dbReference type="ARBA" id="ARBA00010923"/>
    </source>
</evidence>
<dbReference type="Pfam" id="PF01420">
    <property type="entry name" value="Methylase_S"/>
    <property type="match status" value="2"/>
</dbReference>
<dbReference type="InterPro" id="IPR044946">
    <property type="entry name" value="Restrct_endonuc_typeI_TRD_sf"/>
</dbReference>
<dbReference type="Gene3D" id="3.90.220.20">
    <property type="entry name" value="DNA methylase specificity domains"/>
    <property type="match status" value="2"/>
</dbReference>
<feature type="domain" description="Type I restriction modification DNA specificity" evidence="4">
    <location>
        <begin position="24"/>
        <end position="117"/>
    </location>
</feature>
<dbReference type="GO" id="GO:0004519">
    <property type="term" value="F:endonuclease activity"/>
    <property type="evidence" value="ECO:0007669"/>
    <property type="project" value="UniProtKB-KW"/>
</dbReference>
<keyword evidence="5" id="KW-0540">Nuclease</keyword>
<reference evidence="5 6" key="1">
    <citation type="submission" date="2024-02" db="EMBL/GenBank/DDBJ databases">
        <title>Genome and pathogenicity analysis of Helicobacter mastomyrinus isolated from mice.</title>
        <authorList>
            <person name="Zhu L."/>
        </authorList>
    </citation>
    <scope>NUCLEOTIDE SEQUENCE [LARGE SCALE GENOMIC DNA]</scope>
    <source>
        <strain evidence="5 6">Hm-17</strain>
    </source>
</reference>
<accession>A0ABZ3F454</accession>
<gene>
    <name evidence="5" type="ORF">V3I05_09520</name>
</gene>
<dbReference type="InterPro" id="IPR052021">
    <property type="entry name" value="Type-I_RS_S_subunit"/>
</dbReference>
<dbReference type="PANTHER" id="PTHR30408:SF13">
    <property type="entry name" value="TYPE I RESTRICTION ENZYME HINDI SPECIFICITY SUBUNIT"/>
    <property type="match status" value="1"/>
</dbReference>
<keyword evidence="5" id="KW-0378">Hydrolase</keyword>
<evidence type="ECO:0000256" key="2">
    <source>
        <dbReference type="ARBA" id="ARBA00022747"/>
    </source>
</evidence>
<keyword evidence="6" id="KW-1185">Reference proteome</keyword>
<comment type="similarity">
    <text evidence="1">Belongs to the type-I restriction system S methylase family.</text>
</comment>
<proteinExistence type="inferred from homology"/>
<keyword evidence="3" id="KW-0238">DNA-binding</keyword>
<keyword evidence="5" id="KW-0255">Endonuclease</keyword>
<keyword evidence="2" id="KW-0680">Restriction system</keyword>
<dbReference type="PANTHER" id="PTHR30408">
    <property type="entry name" value="TYPE-1 RESTRICTION ENZYME ECOKI SPECIFICITY PROTEIN"/>
    <property type="match status" value="1"/>
</dbReference>
<sequence length="348" mass="39648">MILYSCVRPNLKHYGIIKQPLENMVCSTGFATLTIENKEYANADFLYYNLTQEHYINLLHTIASTSTSSYPSITPDDLLDLDLALPPLPIQNNIARILSVLDSKIELNNRINKELENLAKLLYTRYFVEFNFPNEQGKPYKSSGGAMVYNETLKREIPKDWEVLKLSHRLHFERGAEFGTSSYAQSQLTPNYIKFYRVGDMLDSQNSVYIDSSKEDAPLINENDLLVSFDGSVGRVAYGLNGTYSSGIRKITDKHKLISQAGLFCIFNDSYIQYTITQYATGTNIKHAGAAVENLYMPYCESIFLSLQKEIEPIFALMKQTKTESHVLSKYRDFLLPLLMNNQVEALE</sequence>
<feature type="domain" description="Type I restriction modification DNA specificity" evidence="4">
    <location>
        <begin position="158"/>
        <end position="284"/>
    </location>
</feature>
<organism evidence="5 6">
    <name type="scientific">Helicobacter mastomyrinus</name>
    <dbReference type="NCBI Taxonomy" id="287948"/>
    <lineage>
        <taxon>Bacteria</taxon>
        <taxon>Pseudomonadati</taxon>
        <taxon>Campylobacterota</taxon>
        <taxon>Epsilonproteobacteria</taxon>
        <taxon>Campylobacterales</taxon>
        <taxon>Helicobacteraceae</taxon>
        <taxon>Helicobacter</taxon>
    </lineage>
</organism>
<evidence type="ECO:0000313" key="5">
    <source>
        <dbReference type="EMBL" id="XAM17911.1"/>
    </source>
</evidence>